<dbReference type="Proteomes" id="UP000322234">
    <property type="component" value="Unassembled WGS sequence"/>
</dbReference>
<dbReference type="EMBL" id="VBQZ03000046">
    <property type="protein sequence ID" value="MXQ88520.1"/>
    <property type="molecule type" value="Genomic_DNA"/>
</dbReference>
<keyword evidence="3" id="KW-1185">Reference proteome</keyword>
<reference evidence="2" key="1">
    <citation type="submission" date="2019-10" db="EMBL/GenBank/DDBJ databases">
        <title>The sequence and de novo assembly of the wild yak genome.</title>
        <authorList>
            <person name="Liu Y."/>
        </authorList>
    </citation>
    <scope>NUCLEOTIDE SEQUENCE [LARGE SCALE GENOMIC DNA]</scope>
    <source>
        <strain evidence="2">WY2019</strain>
    </source>
</reference>
<sequence>MDMWPLQLSGSLTVQGSRSPDHSAETEPLPQRMTDEDSEPFSSAFLPSPAPSRPTSLSIYARTPRLPYQAHLCAHSTATDVTEILPGGADDALRVETLNKKPEDIAELVDVTCIVGCAL</sequence>
<name>A0A6B0REW7_9CETA</name>
<comment type="caution">
    <text evidence="2">The sequence shown here is derived from an EMBL/GenBank/DDBJ whole genome shotgun (WGS) entry which is preliminary data.</text>
</comment>
<evidence type="ECO:0000313" key="2">
    <source>
        <dbReference type="EMBL" id="MXQ88520.1"/>
    </source>
</evidence>
<proteinExistence type="predicted"/>
<organism evidence="2 3">
    <name type="scientific">Bos mutus</name>
    <name type="common">wild yak</name>
    <dbReference type="NCBI Taxonomy" id="72004"/>
    <lineage>
        <taxon>Eukaryota</taxon>
        <taxon>Metazoa</taxon>
        <taxon>Chordata</taxon>
        <taxon>Craniata</taxon>
        <taxon>Vertebrata</taxon>
        <taxon>Euteleostomi</taxon>
        <taxon>Mammalia</taxon>
        <taxon>Eutheria</taxon>
        <taxon>Laurasiatheria</taxon>
        <taxon>Artiodactyla</taxon>
        <taxon>Ruminantia</taxon>
        <taxon>Pecora</taxon>
        <taxon>Bovidae</taxon>
        <taxon>Bovinae</taxon>
        <taxon>Bos</taxon>
    </lineage>
</organism>
<dbReference type="AlphaFoldDB" id="A0A6B0REW7"/>
<protein>
    <submittedName>
        <fullName evidence="2">Uncharacterized protein</fullName>
    </submittedName>
</protein>
<feature type="compositionally biased region" description="Polar residues" evidence="1">
    <location>
        <begin position="8"/>
        <end position="18"/>
    </location>
</feature>
<evidence type="ECO:0000313" key="3">
    <source>
        <dbReference type="Proteomes" id="UP000322234"/>
    </source>
</evidence>
<gene>
    <name evidence="2" type="ORF">E5288_WYG006750</name>
</gene>
<evidence type="ECO:0000256" key="1">
    <source>
        <dbReference type="SAM" id="MobiDB-lite"/>
    </source>
</evidence>
<accession>A0A6B0REW7</accession>
<feature type="region of interest" description="Disordered" evidence="1">
    <location>
        <begin position="1"/>
        <end position="57"/>
    </location>
</feature>